<dbReference type="AlphaFoldDB" id="A0A3P6ASJ8"/>
<reference evidence="2" key="1">
    <citation type="submission" date="2018-11" db="EMBL/GenBank/DDBJ databases">
        <authorList>
            <consortium name="Genoscope - CEA"/>
            <person name="William W."/>
        </authorList>
    </citation>
    <scope>NUCLEOTIDE SEQUENCE</scope>
</reference>
<accession>A0A3P6ASJ8</accession>
<keyword evidence="1" id="KW-0812">Transmembrane</keyword>
<proteinExistence type="predicted"/>
<protein>
    <submittedName>
        <fullName evidence="2">Uncharacterized protein</fullName>
    </submittedName>
</protein>
<evidence type="ECO:0000256" key="1">
    <source>
        <dbReference type="SAM" id="Phobius"/>
    </source>
</evidence>
<keyword evidence="1" id="KW-1133">Transmembrane helix</keyword>
<dbReference type="EMBL" id="LR031573">
    <property type="protein sequence ID" value="VDC87078.1"/>
    <property type="molecule type" value="Genomic_DNA"/>
</dbReference>
<keyword evidence="1" id="KW-0472">Membrane</keyword>
<sequence length="39" mass="4716">MKKCQDAVSGKLRKRRQKGIHFWIILCLYMLALLKKKRL</sequence>
<evidence type="ECO:0000313" key="2">
    <source>
        <dbReference type="EMBL" id="VDC87078.1"/>
    </source>
</evidence>
<name>A0A3P6ASJ8_BRACM</name>
<feature type="transmembrane region" description="Helical" evidence="1">
    <location>
        <begin position="20"/>
        <end position="36"/>
    </location>
</feature>
<gene>
    <name evidence="2" type="ORF">BRAA02T06138Z</name>
</gene>
<organism evidence="2">
    <name type="scientific">Brassica campestris</name>
    <name type="common">Field mustard</name>
    <dbReference type="NCBI Taxonomy" id="3711"/>
    <lineage>
        <taxon>Eukaryota</taxon>
        <taxon>Viridiplantae</taxon>
        <taxon>Streptophyta</taxon>
        <taxon>Embryophyta</taxon>
        <taxon>Tracheophyta</taxon>
        <taxon>Spermatophyta</taxon>
        <taxon>Magnoliopsida</taxon>
        <taxon>eudicotyledons</taxon>
        <taxon>Gunneridae</taxon>
        <taxon>Pentapetalae</taxon>
        <taxon>rosids</taxon>
        <taxon>malvids</taxon>
        <taxon>Brassicales</taxon>
        <taxon>Brassicaceae</taxon>
        <taxon>Brassiceae</taxon>
        <taxon>Brassica</taxon>
    </lineage>
</organism>